<keyword evidence="5" id="KW-1185">Reference proteome</keyword>
<dbReference type="AlphaFoldDB" id="A0A9Q0I8X9"/>
<feature type="non-terminal residue" evidence="4">
    <location>
        <position position="1"/>
    </location>
</feature>
<dbReference type="GO" id="GO:0005737">
    <property type="term" value="C:cytoplasm"/>
    <property type="evidence" value="ECO:0007669"/>
    <property type="project" value="TreeGrafter"/>
</dbReference>
<reference evidence="4" key="1">
    <citation type="submission" date="2022-07" db="EMBL/GenBank/DDBJ databases">
        <title>Chromosome-level genome of Muraenolepis orangiensis.</title>
        <authorList>
            <person name="Kim J."/>
        </authorList>
    </citation>
    <scope>NUCLEOTIDE SEQUENCE</scope>
    <source>
        <strain evidence="4">KU_S4_2022</strain>
        <tissue evidence="4">Muscle</tissue>
    </source>
</reference>
<feature type="coiled-coil region" evidence="2">
    <location>
        <begin position="294"/>
        <end position="423"/>
    </location>
</feature>
<dbReference type="OrthoDB" id="10038993at2759"/>
<dbReference type="PANTHER" id="PTHR24200:SF15">
    <property type="entry name" value="MICROTUBULE-ASSOCIATED TUMOR SUPPRESSOR CANDIDATE 2-LIKE ISOFORM X1"/>
    <property type="match status" value="1"/>
</dbReference>
<name>A0A9Q0I8X9_9TELE</name>
<evidence type="ECO:0000313" key="4">
    <source>
        <dbReference type="EMBL" id="KAJ3589183.1"/>
    </source>
</evidence>
<dbReference type="GO" id="GO:0005634">
    <property type="term" value="C:nucleus"/>
    <property type="evidence" value="ECO:0007669"/>
    <property type="project" value="TreeGrafter"/>
</dbReference>
<feature type="region of interest" description="Disordered" evidence="3">
    <location>
        <begin position="487"/>
        <end position="557"/>
    </location>
</feature>
<evidence type="ECO:0000256" key="2">
    <source>
        <dbReference type="SAM" id="Coils"/>
    </source>
</evidence>
<feature type="compositionally biased region" description="Polar residues" evidence="3">
    <location>
        <begin position="491"/>
        <end position="513"/>
    </location>
</feature>
<organism evidence="4 5">
    <name type="scientific">Muraenolepis orangiensis</name>
    <name type="common">Patagonian moray cod</name>
    <dbReference type="NCBI Taxonomy" id="630683"/>
    <lineage>
        <taxon>Eukaryota</taxon>
        <taxon>Metazoa</taxon>
        <taxon>Chordata</taxon>
        <taxon>Craniata</taxon>
        <taxon>Vertebrata</taxon>
        <taxon>Euteleostomi</taxon>
        <taxon>Actinopterygii</taxon>
        <taxon>Neopterygii</taxon>
        <taxon>Teleostei</taxon>
        <taxon>Neoteleostei</taxon>
        <taxon>Acanthomorphata</taxon>
        <taxon>Zeiogadaria</taxon>
        <taxon>Gadariae</taxon>
        <taxon>Gadiformes</taxon>
        <taxon>Muraenolepidoidei</taxon>
        <taxon>Muraenolepididae</taxon>
        <taxon>Muraenolepis</taxon>
    </lineage>
</organism>
<evidence type="ECO:0000313" key="5">
    <source>
        <dbReference type="Proteomes" id="UP001148018"/>
    </source>
</evidence>
<dbReference type="GO" id="GO:0008017">
    <property type="term" value="F:microtubule binding"/>
    <property type="evidence" value="ECO:0007669"/>
    <property type="project" value="TreeGrafter"/>
</dbReference>
<evidence type="ECO:0000256" key="3">
    <source>
        <dbReference type="SAM" id="MobiDB-lite"/>
    </source>
</evidence>
<gene>
    <name evidence="4" type="ORF">NHX12_010030</name>
</gene>
<proteinExistence type="predicted"/>
<sequence>PPSTPALHRRYLPAQPHSSPAVGRKEFQWSSEVTRSLPSSPKRLAVVPPKPQSPVQARQRPAAAIRGSIPPGSPRRVAPFRPQQEQQENLQREKEEAQRREREKEAEEREKKAQREEVQRLQGRYEQQERQLSALREELKKTTLGLQAFIVTTQHYCLKKDHAEEKEMELCLEVQRIKEELACNWARWQRLQCEKTALEVAFERELQEVQRQQEQELASVELGLRRRHAAESEAAKEEQRSVVQELRAQQQEQSSTQELHVREVHEQQKMILEQDFEKLRLSLQDQVDTLTFQSQSLREKAQRFEEALRRSTDEQIVEALAPYQHIEEDLRSLKDVVQMKNQQIHQQEQKISDLEKVAQKNVFLEEKVQVLQQQNEDLKARIENNLSLSRQLSEENANLQDSVEKESTEKKRLSRNNEELLWRLQTSPLASPCSSPLHRSFSTSPAPSSPFLCSSPFLSSCDSPAHCHGCPHSAHPAQYYTSPSHRAAAGANQNYSPGPATPTHSRAASNLNYSPGPATPTHRAAANQNYSPGPATPTLRAPANHCTPVPVLNTLQR</sequence>
<feature type="compositionally biased region" description="Basic and acidic residues" evidence="3">
    <location>
        <begin position="90"/>
        <end position="119"/>
    </location>
</feature>
<accession>A0A9Q0I8X9</accession>
<protein>
    <submittedName>
        <fullName evidence="4">Uncharacterized protein</fullName>
    </submittedName>
</protein>
<dbReference type="PANTHER" id="PTHR24200">
    <property type="entry name" value="TOUCAN, ISOFORM A"/>
    <property type="match status" value="1"/>
</dbReference>
<dbReference type="EMBL" id="JANIIK010000115">
    <property type="protein sequence ID" value="KAJ3589183.1"/>
    <property type="molecule type" value="Genomic_DNA"/>
</dbReference>
<comment type="caution">
    <text evidence="4">The sequence shown here is derived from an EMBL/GenBank/DDBJ whole genome shotgun (WGS) entry which is preliminary data.</text>
</comment>
<feature type="region of interest" description="Disordered" evidence="3">
    <location>
        <begin position="1"/>
        <end position="123"/>
    </location>
</feature>
<dbReference type="InterPro" id="IPR051293">
    <property type="entry name" value="MTUS1/CCDC69"/>
</dbReference>
<keyword evidence="1 2" id="KW-0175">Coiled coil</keyword>
<feature type="compositionally biased region" description="Polar residues" evidence="3">
    <location>
        <begin position="28"/>
        <end position="39"/>
    </location>
</feature>
<evidence type="ECO:0000256" key="1">
    <source>
        <dbReference type="ARBA" id="ARBA00023054"/>
    </source>
</evidence>
<dbReference type="Proteomes" id="UP001148018">
    <property type="component" value="Unassembled WGS sequence"/>
</dbReference>